<dbReference type="EMBL" id="BK059105">
    <property type="protein sequence ID" value="DAE30675.1"/>
    <property type="molecule type" value="Genomic_DNA"/>
</dbReference>
<evidence type="ECO:0000313" key="1">
    <source>
        <dbReference type="EMBL" id="DAE30675.1"/>
    </source>
</evidence>
<protein>
    <submittedName>
        <fullName evidence="1">Uncharacterized protein</fullName>
    </submittedName>
</protein>
<accession>A0A8S5RHN5</accession>
<reference evidence="1" key="1">
    <citation type="journal article" date="2021" name="Proc. Natl. Acad. Sci. U.S.A.">
        <title>A Catalog of Tens of Thousands of Viruses from Human Metagenomes Reveals Hidden Associations with Chronic Diseases.</title>
        <authorList>
            <person name="Tisza M.J."/>
            <person name="Buck C.B."/>
        </authorList>
    </citation>
    <scope>NUCLEOTIDE SEQUENCE</scope>
    <source>
        <strain evidence="1">CtML55</strain>
    </source>
</reference>
<organism evidence="1">
    <name type="scientific">virus sp. ctML55</name>
    <dbReference type="NCBI Taxonomy" id="2827627"/>
    <lineage>
        <taxon>Viruses</taxon>
    </lineage>
</organism>
<sequence length="80" mass="9215">MSTEKDTCQKSGTSVIFQKEITQCRECPHCRIAPDPDPDDWFNDDDEKALCKEAGNKLIEGMLRPYERVLIPDWCPLKTN</sequence>
<proteinExistence type="predicted"/>
<name>A0A8S5RHN5_9VIRU</name>